<feature type="transmembrane region" description="Helical" evidence="1">
    <location>
        <begin position="12"/>
        <end position="33"/>
    </location>
</feature>
<dbReference type="Proteomes" id="UP000626026">
    <property type="component" value="Unassembled WGS sequence"/>
</dbReference>
<keyword evidence="3" id="KW-1185">Reference proteome</keyword>
<feature type="transmembrane region" description="Helical" evidence="1">
    <location>
        <begin position="45"/>
        <end position="65"/>
    </location>
</feature>
<evidence type="ECO:0000313" key="3">
    <source>
        <dbReference type="Proteomes" id="UP000626026"/>
    </source>
</evidence>
<keyword evidence="1" id="KW-0812">Transmembrane</keyword>
<dbReference type="RefSeq" id="WP_187782589.1">
    <property type="nucleotide sequence ID" value="NZ_JACTVA010000001.1"/>
</dbReference>
<proteinExistence type="predicted"/>
<dbReference type="EMBL" id="JACTVA010000001">
    <property type="protein sequence ID" value="MBC9205420.1"/>
    <property type="molecule type" value="Genomic_DNA"/>
</dbReference>
<evidence type="ECO:0000256" key="1">
    <source>
        <dbReference type="SAM" id="Phobius"/>
    </source>
</evidence>
<accession>A0ABR7RH40</accession>
<comment type="caution">
    <text evidence="2">The sequence shown here is derived from an EMBL/GenBank/DDBJ whole genome shotgun (WGS) entry which is preliminary data.</text>
</comment>
<name>A0ABR7RH40_9PROT</name>
<protein>
    <submittedName>
        <fullName evidence="2">Uncharacterized protein</fullName>
    </submittedName>
</protein>
<keyword evidence="1" id="KW-1133">Transmembrane helix</keyword>
<reference evidence="2 3" key="1">
    <citation type="journal article" date="2013" name="Int. J. Syst. Evol. Microbiol.">
        <title>Roseomonas aerophila sp. nov., isolated from air.</title>
        <authorList>
            <person name="Kim S.J."/>
            <person name="Weon H.Y."/>
            <person name="Ahn J.H."/>
            <person name="Hong S.B."/>
            <person name="Seok S.J."/>
            <person name="Whang K.S."/>
            <person name="Kwon S.W."/>
        </authorList>
    </citation>
    <scope>NUCLEOTIDE SEQUENCE [LARGE SCALE GENOMIC DNA]</scope>
    <source>
        <strain evidence="2 3">NBRC 108923</strain>
    </source>
</reference>
<organism evidence="2 3">
    <name type="scientific">Teichococcus aerophilus</name>
    <dbReference type="NCBI Taxonomy" id="1224513"/>
    <lineage>
        <taxon>Bacteria</taxon>
        <taxon>Pseudomonadati</taxon>
        <taxon>Pseudomonadota</taxon>
        <taxon>Alphaproteobacteria</taxon>
        <taxon>Acetobacterales</taxon>
        <taxon>Roseomonadaceae</taxon>
        <taxon>Roseomonas</taxon>
    </lineage>
</organism>
<evidence type="ECO:0000313" key="2">
    <source>
        <dbReference type="EMBL" id="MBC9205420.1"/>
    </source>
</evidence>
<sequence>MMLLARASAGLIFWAFGFSVLYGLHGIGCAYGWPSTEVGGGNLFRWVMVASWLLLCAGGAALIWLAKAAPSGLERRLSLTSAVVGCAATFVTGLPVAVTSACV</sequence>
<keyword evidence="1" id="KW-0472">Membrane</keyword>
<feature type="transmembrane region" description="Helical" evidence="1">
    <location>
        <begin position="77"/>
        <end position="98"/>
    </location>
</feature>
<gene>
    <name evidence="2" type="ORF">IBL26_01125</name>
</gene>